<comment type="caution">
    <text evidence="1">The sequence shown here is derived from an EMBL/GenBank/DDBJ whole genome shotgun (WGS) entry which is preliminary data.</text>
</comment>
<evidence type="ECO:0000313" key="1">
    <source>
        <dbReference type="EMBL" id="ECI4012673.1"/>
    </source>
</evidence>
<dbReference type="Proteomes" id="UP000839598">
    <property type="component" value="Unassembled WGS sequence"/>
</dbReference>
<organism evidence="1 2">
    <name type="scientific">Salmonella enterica subsp. salamae</name>
    <dbReference type="NCBI Taxonomy" id="59202"/>
    <lineage>
        <taxon>Bacteria</taxon>
        <taxon>Pseudomonadati</taxon>
        <taxon>Pseudomonadota</taxon>
        <taxon>Gammaproteobacteria</taxon>
        <taxon>Enterobacterales</taxon>
        <taxon>Enterobacteriaceae</taxon>
        <taxon>Salmonella</taxon>
    </lineage>
</organism>
<reference evidence="1 2" key="1">
    <citation type="submission" date="2018-06" db="EMBL/GenBank/DDBJ databases">
        <authorList>
            <person name="Ashton P.M."/>
            <person name="Dallman T."/>
            <person name="Nair S."/>
            <person name="De Pinna E."/>
            <person name="Peters T."/>
            <person name="Grant K."/>
        </authorList>
    </citation>
    <scope>NUCLEOTIDE SEQUENCE [LARGE SCALE GENOMIC DNA]</scope>
    <source>
        <strain evidence="1 2">275803</strain>
    </source>
</reference>
<gene>
    <name evidence="1" type="ORF">DN310_26120</name>
</gene>
<accession>A0A5Y3MZE2</accession>
<proteinExistence type="predicted"/>
<sequence length="68" mass="7497">MFLPDYNNRGLGSNGTITTVYGLNRMVKIFQISRLLTNDQTVVKKSIVNLAIVKKAAKNGNQRCKLAG</sequence>
<protein>
    <submittedName>
        <fullName evidence="1">Uncharacterized protein</fullName>
    </submittedName>
</protein>
<dbReference type="AlphaFoldDB" id="A0A5Y3MZE2"/>
<name>A0A5Y3MZE2_SALER</name>
<evidence type="ECO:0000313" key="2">
    <source>
        <dbReference type="Proteomes" id="UP000839598"/>
    </source>
</evidence>
<dbReference type="EMBL" id="AAIVAV010000060">
    <property type="protein sequence ID" value="ECI4012673.1"/>
    <property type="molecule type" value="Genomic_DNA"/>
</dbReference>